<evidence type="ECO:0000313" key="4">
    <source>
        <dbReference type="EMBL" id="TGX49191.1"/>
    </source>
</evidence>
<keyword evidence="2" id="KW-0812">Transmembrane</keyword>
<keyword evidence="5" id="KW-1185">Reference proteome</keyword>
<feature type="transmembrane region" description="Helical" evidence="2">
    <location>
        <begin position="42"/>
        <end position="61"/>
    </location>
</feature>
<accession>A0A4S1X008</accession>
<reference evidence="4 5" key="1">
    <citation type="submission" date="2019-04" db="EMBL/GenBank/DDBJ databases">
        <title>Sphingomonas psychrotolerans sp. nov., isolated from soil in the Tianshan Mountains, Xinjiang, China.</title>
        <authorList>
            <person name="Luo Y."/>
            <person name="Sheng H."/>
        </authorList>
    </citation>
    <scope>NUCLEOTIDE SEQUENCE [LARGE SCALE GENOMIC DNA]</scope>
    <source>
        <strain evidence="4 5">ZFGT-11</strain>
    </source>
</reference>
<dbReference type="Proteomes" id="UP000306147">
    <property type="component" value="Unassembled WGS sequence"/>
</dbReference>
<evidence type="ECO:0000256" key="1">
    <source>
        <dbReference type="SAM" id="MobiDB-lite"/>
    </source>
</evidence>
<sequence>MKAVATAGTEKRSGMGREPRALTGRGPMSLRFDQLGHLPHDSLVLATGACILIGVAIWIASRVPIRTHIGRAPSPVARPFLSNRKHAMLAALERVLPMYRIHAQVSLSALVEPAVGQGHPQTAEHDPFLQTIVDFVIVDPASSSVIALIEMDDRFADPELGNERHEIASAAGYQTIRISASDRATIATAQAAVGHLRDAALKAAPAVTRLPVPVRTWPLGGRFNGTR</sequence>
<protein>
    <submittedName>
        <fullName evidence="4">DUF2726 domain-containing protein</fullName>
    </submittedName>
</protein>
<keyword evidence="2" id="KW-1133">Transmembrane helix</keyword>
<dbReference type="Pfam" id="PF10881">
    <property type="entry name" value="DUF2726"/>
    <property type="match status" value="1"/>
</dbReference>
<keyword evidence="2" id="KW-0472">Membrane</keyword>
<gene>
    <name evidence="4" type="ORF">E5A73_20365</name>
</gene>
<feature type="domain" description="DUF2726" evidence="3">
    <location>
        <begin position="78"/>
        <end position="188"/>
    </location>
</feature>
<comment type="caution">
    <text evidence="4">The sequence shown here is derived from an EMBL/GenBank/DDBJ whole genome shotgun (WGS) entry which is preliminary data.</text>
</comment>
<feature type="compositionally biased region" description="Basic and acidic residues" evidence="1">
    <location>
        <begin position="9"/>
        <end position="20"/>
    </location>
</feature>
<organism evidence="4 5">
    <name type="scientific">Sphingomonas gei</name>
    <dbReference type="NCBI Taxonomy" id="1395960"/>
    <lineage>
        <taxon>Bacteria</taxon>
        <taxon>Pseudomonadati</taxon>
        <taxon>Pseudomonadota</taxon>
        <taxon>Alphaproteobacteria</taxon>
        <taxon>Sphingomonadales</taxon>
        <taxon>Sphingomonadaceae</taxon>
        <taxon>Sphingomonas</taxon>
    </lineage>
</organism>
<evidence type="ECO:0000259" key="3">
    <source>
        <dbReference type="Pfam" id="PF10881"/>
    </source>
</evidence>
<dbReference type="OrthoDB" id="8018770at2"/>
<feature type="region of interest" description="Disordered" evidence="1">
    <location>
        <begin position="1"/>
        <end position="23"/>
    </location>
</feature>
<evidence type="ECO:0000313" key="5">
    <source>
        <dbReference type="Proteomes" id="UP000306147"/>
    </source>
</evidence>
<dbReference type="EMBL" id="SRXT01000009">
    <property type="protein sequence ID" value="TGX49191.1"/>
    <property type="molecule type" value="Genomic_DNA"/>
</dbReference>
<dbReference type="AlphaFoldDB" id="A0A4S1X008"/>
<proteinExistence type="predicted"/>
<dbReference type="InterPro" id="IPR024402">
    <property type="entry name" value="DUF2726"/>
</dbReference>
<evidence type="ECO:0000256" key="2">
    <source>
        <dbReference type="SAM" id="Phobius"/>
    </source>
</evidence>
<name>A0A4S1X008_9SPHN</name>